<keyword evidence="10" id="KW-1133">Transmembrane helix</keyword>
<evidence type="ECO:0000256" key="10">
    <source>
        <dbReference type="SAM" id="Phobius"/>
    </source>
</evidence>
<evidence type="ECO:0000256" key="5">
    <source>
        <dbReference type="ARBA" id="ARBA00022759"/>
    </source>
</evidence>
<dbReference type="InterPro" id="IPR001037">
    <property type="entry name" value="Integrase_C_retrovir"/>
</dbReference>
<keyword evidence="1" id="KW-0808">Transferase</keyword>
<dbReference type="Proteomes" id="UP001652622">
    <property type="component" value="Unplaced"/>
</dbReference>
<proteinExistence type="predicted"/>
<dbReference type="SUPFAM" id="SSF50122">
    <property type="entry name" value="DNA-binding domain of retroviral integrase"/>
    <property type="match status" value="1"/>
</dbReference>
<evidence type="ECO:0000256" key="6">
    <source>
        <dbReference type="ARBA" id="ARBA00022801"/>
    </source>
</evidence>
<keyword evidence="3" id="KW-0540">Nuclease</keyword>
<evidence type="ECO:0000256" key="4">
    <source>
        <dbReference type="ARBA" id="ARBA00022723"/>
    </source>
</evidence>
<keyword evidence="10" id="KW-0812">Transmembrane</keyword>
<feature type="transmembrane region" description="Helical" evidence="10">
    <location>
        <begin position="131"/>
        <end position="152"/>
    </location>
</feature>
<dbReference type="InterPro" id="IPR036862">
    <property type="entry name" value="Integrase_C_dom_sf_retrovir"/>
</dbReference>
<evidence type="ECO:0000313" key="12">
    <source>
        <dbReference type="Proteomes" id="UP001652622"/>
    </source>
</evidence>
<evidence type="ECO:0000256" key="9">
    <source>
        <dbReference type="PROSITE-ProRule" id="PRU00506"/>
    </source>
</evidence>
<evidence type="ECO:0000256" key="8">
    <source>
        <dbReference type="ARBA" id="ARBA00023125"/>
    </source>
</evidence>
<protein>
    <submittedName>
        <fullName evidence="13">Uncharacterized protein LOC117674936 isoform X1</fullName>
    </submittedName>
</protein>
<dbReference type="RefSeq" id="XP_060550033.1">
    <property type="nucleotide sequence ID" value="XM_060694050.1"/>
</dbReference>
<accession>A0ABM3ZNT0</accession>
<evidence type="ECO:0000259" key="11">
    <source>
        <dbReference type="PROSITE" id="PS51027"/>
    </source>
</evidence>
<dbReference type="Gene3D" id="2.30.30.10">
    <property type="entry name" value="Integrase, C-terminal domain superfamily, retroviral"/>
    <property type="match status" value="1"/>
</dbReference>
<name>A0ABM3ZNT0_PANGU</name>
<organism evidence="12 13">
    <name type="scientific">Pantherophis guttatus</name>
    <name type="common">Corn snake</name>
    <name type="synonym">Elaphe guttata</name>
    <dbReference type="NCBI Taxonomy" id="94885"/>
    <lineage>
        <taxon>Eukaryota</taxon>
        <taxon>Metazoa</taxon>
        <taxon>Chordata</taxon>
        <taxon>Craniata</taxon>
        <taxon>Vertebrata</taxon>
        <taxon>Euteleostomi</taxon>
        <taxon>Lepidosauria</taxon>
        <taxon>Squamata</taxon>
        <taxon>Bifurcata</taxon>
        <taxon>Unidentata</taxon>
        <taxon>Episquamata</taxon>
        <taxon>Toxicofera</taxon>
        <taxon>Serpentes</taxon>
        <taxon>Colubroidea</taxon>
        <taxon>Colubridae</taxon>
        <taxon>Colubrinae</taxon>
        <taxon>Pantherophis</taxon>
    </lineage>
</organism>
<keyword evidence="2" id="KW-0548">Nucleotidyltransferase</keyword>
<gene>
    <name evidence="13" type="primary">LOC117674936</name>
</gene>
<evidence type="ECO:0000256" key="3">
    <source>
        <dbReference type="ARBA" id="ARBA00022722"/>
    </source>
</evidence>
<evidence type="ECO:0000256" key="2">
    <source>
        <dbReference type="ARBA" id="ARBA00022695"/>
    </source>
</evidence>
<dbReference type="PROSITE" id="PS51027">
    <property type="entry name" value="INTEGRASE_DBD"/>
    <property type="match status" value="1"/>
</dbReference>
<sequence>MADYFSDVPINVHFRAIEPPTRPLVKYCLASNAEWQGPARLITWGRGYAAVELPRLANLCGSLLGTFDPIMAWHQGLHNPIPNFNLNLKTEVHLPKHQRPLPITWRQVKATTYQAQQQLAQANLPQTPENLVAAVFAIITANFVTILFCILLSSLGSVTALNDTQPIQLNPNLWVRHAQYMFLVHGTNVTLYYEPPMAFGQVVFIPDLISSSSFIVSQLQNIHHSWLFSKPPAQLNSVHWRYLHTNQFTKGLCFCCYAHHTWLNNWNDYAKARRILSKVGNYSYCTGYYWLWGTFNSLLYGPNLVPEMYPDNFHIFNASDMTDTESICASWQLKDPNMWFFFDKYATKVHPQNYQCAAIGYFSLPVQIGALFFFLTTTPCSIRSYM</sequence>
<evidence type="ECO:0000256" key="7">
    <source>
        <dbReference type="ARBA" id="ARBA00022908"/>
    </source>
</evidence>
<dbReference type="GeneID" id="117674936"/>
<keyword evidence="12" id="KW-1185">Reference proteome</keyword>
<feature type="DNA-binding region" description="Integrase-type" evidence="9">
    <location>
        <begin position="23"/>
        <end position="51"/>
    </location>
</feature>
<keyword evidence="4" id="KW-0479">Metal-binding</keyword>
<feature type="domain" description="Integrase-type" evidence="11">
    <location>
        <begin position="23"/>
        <end position="51"/>
    </location>
</feature>
<keyword evidence="7" id="KW-0229">DNA integration</keyword>
<keyword evidence="10" id="KW-0472">Membrane</keyword>
<reference evidence="13" key="1">
    <citation type="submission" date="2025-08" db="UniProtKB">
        <authorList>
            <consortium name="RefSeq"/>
        </authorList>
    </citation>
    <scope>IDENTIFICATION</scope>
    <source>
        <tissue evidence="13">Blood</tissue>
    </source>
</reference>
<keyword evidence="5" id="KW-0255">Endonuclease</keyword>
<evidence type="ECO:0000313" key="13">
    <source>
        <dbReference type="RefSeq" id="XP_060550033.1"/>
    </source>
</evidence>
<keyword evidence="6" id="KW-0378">Hydrolase</keyword>
<keyword evidence="8" id="KW-0238">DNA-binding</keyword>
<evidence type="ECO:0000256" key="1">
    <source>
        <dbReference type="ARBA" id="ARBA00022679"/>
    </source>
</evidence>